<dbReference type="SMART" id="SM00862">
    <property type="entry name" value="Trans_reg_C"/>
    <property type="match status" value="1"/>
</dbReference>
<evidence type="ECO:0000313" key="9">
    <source>
        <dbReference type="EMBL" id="SDK44083.1"/>
    </source>
</evidence>
<dbReference type="PROSITE" id="PS00622">
    <property type="entry name" value="HTH_LUXR_1"/>
    <property type="match status" value="1"/>
</dbReference>
<dbReference type="CDD" id="cd00383">
    <property type="entry name" value="trans_reg_C"/>
    <property type="match status" value="1"/>
</dbReference>
<gene>
    <name evidence="9" type="ORF">SAMN05216186_10752</name>
</gene>
<evidence type="ECO:0000256" key="3">
    <source>
        <dbReference type="ARBA" id="ARBA00023163"/>
    </source>
</evidence>
<dbReference type="SMART" id="SM00448">
    <property type="entry name" value="REC"/>
    <property type="match status" value="1"/>
</dbReference>
<dbReference type="PROSITE" id="PS51755">
    <property type="entry name" value="OMPR_PHOB"/>
    <property type="match status" value="1"/>
</dbReference>
<dbReference type="CDD" id="cd17537">
    <property type="entry name" value="REC_FixJ"/>
    <property type="match status" value="1"/>
</dbReference>
<feature type="domain" description="OmpR/PhoB-type" evidence="8">
    <location>
        <begin position="1"/>
        <end position="94"/>
    </location>
</feature>
<feature type="domain" description="HTH luxR-type" evidence="6">
    <location>
        <begin position="255"/>
        <end position="320"/>
    </location>
</feature>
<dbReference type="SUPFAM" id="SSF46894">
    <property type="entry name" value="C-terminal effector domain of the bipartite response regulators"/>
    <property type="match status" value="1"/>
</dbReference>
<dbReference type="SMART" id="SM00421">
    <property type="entry name" value="HTH_LUXR"/>
    <property type="match status" value="1"/>
</dbReference>
<evidence type="ECO:0000256" key="1">
    <source>
        <dbReference type="ARBA" id="ARBA00023015"/>
    </source>
</evidence>
<keyword evidence="10" id="KW-1185">Reference proteome</keyword>
<evidence type="ECO:0000256" key="4">
    <source>
        <dbReference type="PROSITE-ProRule" id="PRU00169"/>
    </source>
</evidence>
<dbReference type="PANTHER" id="PTHR44688">
    <property type="entry name" value="DNA-BINDING TRANSCRIPTIONAL ACTIVATOR DEVR_DOSR"/>
    <property type="match status" value="1"/>
</dbReference>
<feature type="modified residue" description="4-aspartylphosphate" evidence="4">
    <location>
        <position position="174"/>
    </location>
</feature>
<dbReference type="InterPro" id="IPR001867">
    <property type="entry name" value="OmpR/PhoB-type_DNA-bd"/>
</dbReference>
<dbReference type="STRING" id="137658.SAMN05216186_10752"/>
<organism evidence="9 10">
    <name type="scientific">Pseudomonas indica</name>
    <dbReference type="NCBI Taxonomy" id="137658"/>
    <lineage>
        <taxon>Bacteria</taxon>
        <taxon>Pseudomonadati</taxon>
        <taxon>Pseudomonadota</taxon>
        <taxon>Gammaproteobacteria</taxon>
        <taxon>Pseudomonadales</taxon>
        <taxon>Pseudomonadaceae</taxon>
        <taxon>Pseudomonas</taxon>
    </lineage>
</organism>
<dbReference type="PRINTS" id="PR00038">
    <property type="entry name" value="HTHLUXR"/>
</dbReference>
<dbReference type="GO" id="GO:0003677">
    <property type="term" value="F:DNA binding"/>
    <property type="evidence" value="ECO:0007669"/>
    <property type="project" value="UniProtKB-UniRule"/>
</dbReference>
<dbReference type="PROSITE" id="PS50110">
    <property type="entry name" value="RESPONSE_REGULATORY"/>
    <property type="match status" value="1"/>
</dbReference>
<dbReference type="GO" id="GO:0000160">
    <property type="term" value="P:phosphorelay signal transduction system"/>
    <property type="evidence" value="ECO:0007669"/>
    <property type="project" value="InterPro"/>
</dbReference>
<dbReference type="Gene3D" id="3.40.50.2300">
    <property type="match status" value="1"/>
</dbReference>
<evidence type="ECO:0000313" key="10">
    <source>
        <dbReference type="Proteomes" id="UP000198706"/>
    </source>
</evidence>
<name>A0A1G9BXJ5_9PSED</name>
<feature type="DNA-binding region" description="OmpR/PhoB-type" evidence="5">
    <location>
        <begin position="1"/>
        <end position="94"/>
    </location>
</feature>
<dbReference type="PANTHER" id="PTHR44688:SF16">
    <property type="entry name" value="DNA-BINDING TRANSCRIPTIONAL ACTIVATOR DEVR_DOSR"/>
    <property type="match status" value="1"/>
</dbReference>
<dbReference type="EMBL" id="FNFD01000007">
    <property type="protein sequence ID" value="SDK44083.1"/>
    <property type="molecule type" value="Genomic_DNA"/>
</dbReference>
<proteinExistence type="predicted"/>
<keyword evidence="2 5" id="KW-0238">DNA-binding</keyword>
<protein>
    <submittedName>
        <fullName evidence="9">Two-component response regulator, FixJ family, consists of REC and HTH domains</fullName>
    </submittedName>
</protein>
<dbReference type="Pfam" id="PF00196">
    <property type="entry name" value="GerE"/>
    <property type="match status" value="1"/>
</dbReference>
<dbReference type="Pfam" id="PF00486">
    <property type="entry name" value="Trans_reg_C"/>
    <property type="match status" value="1"/>
</dbReference>
<evidence type="ECO:0000256" key="2">
    <source>
        <dbReference type="ARBA" id="ARBA00023125"/>
    </source>
</evidence>
<dbReference type="InterPro" id="IPR001789">
    <property type="entry name" value="Sig_transdc_resp-reg_receiver"/>
</dbReference>
<dbReference type="PROSITE" id="PS50043">
    <property type="entry name" value="HTH_LUXR_2"/>
    <property type="match status" value="1"/>
</dbReference>
<keyword evidence="1" id="KW-0805">Transcription regulation</keyword>
<accession>A0A1G9BXJ5</accession>
<evidence type="ECO:0000259" key="6">
    <source>
        <dbReference type="PROSITE" id="PS50043"/>
    </source>
</evidence>
<dbReference type="InterPro" id="IPR036388">
    <property type="entry name" value="WH-like_DNA-bd_sf"/>
</dbReference>
<dbReference type="GO" id="GO:0006355">
    <property type="term" value="P:regulation of DNA-templated transcription"/>
    <property type="evidence" value="ECO:0007669"/>
    <property type="project" value="InterPro"/>
</dbReference>
<evidence type="ECO:0000259" key="8">
    <source>
        <dbReference type="PROSITE" id="PS51755"/>
    </source>
</evidence>
<feature type="domain" description="Response regulatory" evidence="7">
    <location>
        <begin position="125"/>
        <end position="239"/>
    </location>
</feature>
<dbReference type="Gene3D" id="1.10.10.10">
    <property type="entry name" value="Winged helix-like DNA-binding domain superfamily/Winged helix DNA-binding domain"/>
    <property type="match status" value="2"/>
</dbReference>
<dbReference type="SUPFAM" id="SSF52172">
    <property type="entry name" value="CheY-like"/>
    <property type="match status" value="1"/>
</dbReference>
<sequence length="332" mass="36692">MIRLGGAWVSLERREAFREGTPVRLGSRAFDILEVLLASPNRLVTKDELISTIWPGTVVEENNLQVQISTLRKALELDRNLLETVPRRGYRLNLPLPPGPTGCPSLVPEPPRPEADADAWTRLANVYVVDDEPAVRTGLVRQLRSMGIAATGYASAEAFLAYCAFDAPGCLLLDVRLHDGSGFDLLDELARRQAPFPIVFITGFGTIDMSVRAMKAGAEGFLTKPVDERQLLAAIREATEQARIRHAENTLRSAARARYAGLSARERQVFERLLRGHLNKEIAAELGLQEVTVKVHKKNLMTKLDAKTLVDLLQLGRMLGLLPDIPRHAQSA</sequence>
<dbReference type="Proteomes" id="UP000198706">
    <property type="component" value="Unassembled WGS sequence"/>
</dbReference>
<evidence type="ECO:0000259" key="7">
    <source>
        <dbReference type="PROSITE" id="PS50110"/>
    </source>
</evidence>
<dbReference type="InterPro" id="IPR011006">
    <property type="entry name" value="CheY-like_superfamily"/>
</dbReference>
<evidence type="ECO:0000256" key="5">
    <source>
        <dbReference type="PROSITE-ProRule" id="PRU01091"/>
    </source>
</evidence>
<dbReference type="InterPro" id="IPR000792">
    <property type="entry name" value="Tscrpt_reg_LuxR_C"/>
</dbReference>
<dbReference type="RefSeq" id="WP_084337543.1">
    <property type="nucleotide sequence ID" value="NZ_FNFD01000007.1"/>
</dbReference>
<dbReference type="AlphaFoldDB" id="A0A1G9BXJ5"/>
<keyword evidence="3" id="KW-0804">Transcription</keyword>
<dbReference type="CDD" id="cd06170">
    <property type="entry name" value="LuxR_C_like"/>
    <property type="match status" value="1"/>
</dbReference>
<dbReference type="InterPro" id="IPR016032">
    <property type="entry name" value="Sig_transdc_resp-reg_C-effctor"/>
</dbReference>
<dbReference type="Pfam" id="PF00072">
    <property type="entry name" value="Response_reg"/>
    <property type="match status" value="1"/>
</dbReference>
<keyword evidence="4" id="KW-0597">Phosphoprotein</keyword>
<reference evidence="9 10" key="1">
    <citation type="submission" date="2016-10" db="EMBL/GenBank/DDBJ databases">
        <authorList>
            <person name="de Groot N.N."/>
        </authorList>
    </citation>
    <scope>NUCLEOTIDE SEQUENCE [LARGE SCALE GENOMIC DNA]</scope>
    <source>
        <strain evidence="9 10">JCM 21544</strain>
    </source>
</reference>